<evidence type="ECO:0000313" key="1">
    <source>
        <dbReference type="EMBL" id="DAD83914.1"/>
    </source>
</evidence>
<accession>A0A8S5MP41</accession>
<organism evidence="1">
    <name type="scientific">Siphoviridae sp. ctZZK17</name>
    <dbReference type="NCBI Taxonomy" id="2826384"/>
    <lineage>
        <taxon>Viruses</taxon>
        <taxon>Duplodnaviria</taxon>
        <taxon>Heunggongvirae</taxon>
        <taxon>Uroviricota</taxon>
        <taxon>Caudoviricetes</taxon>
    </lineage>
</organism>
<protein>
    <submittedName>
        <fullName evidence="1">Putative tRNA pseudouridine synthase</fullName>
    </submittedName>
</protein>
<dbReference type="EMBL" id="BK014947">
    <property type="protein sequence ID" value="DAD83914.1"/>
    <property type="molecule type" value="Genomic_DNA"/>
</dbReference>
<name>A0A8S5MP41_9CAUD</name>
<proteinExistence type="predicted"/>
<reference evidence="1" key="1">
    <citation type="journal article" date="2021" name="Proc. Natl. Acad. Sci. U.S.A.">
        <title>A Catalog of Tens of Thousands of Viruses from Human Metagenomes Reveals Hidden Associations with Chronic Diseases.</title>
        <authorList>
            <person name="Tisza M.J."/>
            <person name="Buck C.B."/>
        </authorList>
    </citation>
    <scope>NUCLEOTIDE SEQUENCE</scope>
    <source>
        <strain evidence="1">CtZZK17</strain>
    </source>
</reference>
<sequence>MAYYRTCPHCGANLDPGEVCEDCRATEKGAHPPTKQCEHLSETNPPKRTVSLILHKTGCAVNASGKF</sequence>